<dbReference type="Gene3D" id="1.10.357.10">
    <property type="entry name" value="Tetracycline Repressor, domain 2"/>
    <property type="match status" value="1"/>
</dbReference>
<comment type="caution">
    <text evidence="1">The sequence shown here is derived from an EMBL/GenBank/DDBJ whole genome shotgun (WGS) entry which is preliminary data.</text>
</comment>
<gene>
    <name evidence="1" type="ORF">S06H3_03918</name>
</gene>
<protein>
    <submittedName>
        <fullName evidence="1">Uncharacterized protein</fullName>
    </submittedName>
</protein>
<sequence length="105" mass="12494">DKNILFRFKIYRNSIEIMAPEFSKIIRQGIKEKAFNTPYPDEAARLIFEIAYAFSERIPNLILGSDKNPKNLDKAEKEFRVYENAIERIILVQYREIPFCVHHVF</sequence>
<proteinExistence type="predicted"/>
<name>X1KXC9_9ZZZZ</name>
<reference evidence="1" key="1">
    <citation type="journal article" date="2014" name="Front. Microbiol.">
        <title>High frequency of phylogenetically diverse reductive dehalogenase-homologous genes in deep subseafloor sedimentary metagenomes.</title>
        <authorList>
            <person name="Kawai M."/>
            <person name="Futagami T."/>
            <person name="Toyoda A."/>
            <person name="Takaki Y."/>
            <person name="Nishi S."/>
            <person name="Hori S."/>
            <person name="Arai W."/>
            <person name="Tsubouchi T."/>
            <person name="Morono Y."/>
            <person name="Uchiyama I."/>
            <person name="Ito T."/>
            <person name="Fujiyama A."/>
            <person name="Inagaki F."/>
            <person name="Takami H."/>
        </authorList>
    </citation>
    <scope>NUCLEOTIDE SEQUENCE</scope>
    <source>
        <strain evidence="1">Expedition CK06-06</strain>
    </source>
</reference>
<dbReference type="AlphaFoldDB" id="X1KXC9"/>
<feature type="non-terminal residue" evidence="1">
    <location>
        <position position="1"/>
    </location>
</feature>
<dbReference type="EMBL" id="BARV01001327">
    <property type="protein sequence ID" value="GAH94829.1"/>
    <property type="molecule type" value="Genomic_DNA"/>
</dbReference>
<evidence type="ECO:0000313" key="1">
    <source>
        <dbReference type="EMBL" id="GAH94829.1"/>
    </source>
</evidence>
<accession>X1KXC9</accession>
<organism evidence="1">
    <name type="scientific">marine sediment metagenome</name>
    <dbReference type="NCBI Taxonomy" id="412755"/>
    <lineage>
        <taxon>unclassified sequences</taxon>
        <taxon>metagenomes</taxon>
        <taxon>ecological metagenomes</taxon>
    </lineage>
</organism>